<proteinExistence type="predicted"/>
<dbReference type="PANTHER" id="PTHR31313">
    <property type="entry name" value="TY1 ENHANCER ACTIVATOR"/>
    <property type="match status" value="1"/>
</dbReference>
<dbReference type="Proteomes" id="UP000279259">
    <property type="component" value="Unassembled WGS sequence"/>
</dbReference>
<dbReference type="Pfam" id="PF04082">
    <property type="entry name" value="Fungal_trans"/>
    <property type="match status" value="1"/>
</dbReference>
<reference evidence="8 9" key="1">
    <citation type="submission" date="2018-11" db="EMBL/GenBank/DDBJ databases">
        <title>Genome sequence of Saitozyma podzolica DSM 27192.</title>
        <authorList>
            <person name="Aliyu H."/>
            <person name="Gorte O."/>
            <person name="Ochsenreither K."/>
        </authorList>
    </citation>
    <scope>NUCLEOTIDE SEQUENCE [LARGE SCALE GENOMIC DNA]</scope>
    <source>
        <strain evidence="8 9">DSM 27192</strain>
    </source>
</reference>
<name>A0A427Y854_9TREE</name>
<sequence length="485" mass="53493">MYSVNLPEVPHDLYKYLLDSHWTWIQPLYNMVYRPAFVRDMGDNPEGGQYFSPFLLHAILAHSTRFCRDQPAMAGYEGFSDYFWRKARTMLVEELDKASTVATVQGLLLLSAIENSRGNVSQSWTYSGMAFRMLQDLGIHLDGASQASDGRFSEEDLEVRRRLWWSAFLWDKMISIYFGRTPTLQDSPLAPPTILVDDSTESEPWIPIGAADTSLTLGGVPGVPGHGVSCFVGACRMAEVLHRVLMRHYCDSTARAVVERQDCDLMRDTIALLDDLAPHLRARPETFAPHHIIVLNCLIHAVIVLAHRPFCGAGAPGPGHSPSPAASSAMKRCMTSARAINALAGNIRRTYGFCKFAAVGYSLWTAATVFVLDIKSSRPATATDSMSQLDVSRELLNGVAQFCPGIRQAIIALDYQIDHLLPDRTRSDNVSGFVDPSAFLRAVPQSQLPVAPVGEASNVVTDFGQAPDLLSELFHSGFLTQTPFQ</sequence>
<dbReference type="GO" id="GO:0006351">
    <property type="term" value="P:DNA-templated transcription"/>
    <property type="evidence" value="ECO:0007669"/>
    <property type="project" value="InterPro"/>
</dbReference>
<dbReference type="InterPro" id="IPR051615">
    <property type="entry name" value="Transcr_Regulatory_Elem"/>
</dbReference>
<keyword evidence="3" id="KW-0805">Transcription regulation</keyword>
<evidence type="ECO:0000256" key="4">
    <source>
        <dbReference type="ARBA" id="ARBA00023125"/>
    </source>
</evidence>
<dbReference type="SMART" id="SM00906">
    <property type="entry name" value="Fungal_trans"/>
    <property type="match status" value="1"/>
</dbReference>
<keyword evidence="1" id="KW-0479">Metal-binding</keyword>
<evidence type="ECO:0000313" key="8">
    <source>
        <dbReference type="EMBL" id="RSH87269.1"/>
    </source>
</evidence>
<dbReference type="STRING" id="1890683.A0A427Y854"/>
<keyword evidence="9" id="KW-1185">Reference proteome</keyword>
<evidence type="ECO:0000256" key="1">
    <source>
        <dbReference type="ARBA" id="ARBA00022723"/>
    </source>
</evidence>
<keyword evidence="6" id="KW-0539">Nucleus</keyword>
<gene>
    <name evidence="8" type="ORF">EHS25_003178</name>
</gene>
<accession>A0A427Y854</accession>
<dbReference type="PANTHER" id="PTHR31313:SF85">
    <property type="entry name" value="ZN(II)2CYS6 TRANSCRIPTION FACTOR (EUROFUNG)"/>
    <property type="match status" value="1"/>
</dbReference>
<keyword evidence="2" id="KW-0862">Zinc</keyword>
<feature type="domain" description="Xylanolytic transcriptional activator regulatory" evidence="7">
    <location>
        <begin position="123"/>
        <end position="198"/>
    </location>
</feature>
<dbReference type="InterPro" id="IPR007219">
    <property type="entry name" value="XnlR_reg_dom"/>
</dbReference>
<evidence type="ECO:0000313" key="9">
    <source>
        <dbReference type="Proteomes" id="UP000279259"/>
    </source>
</evidence>
<keyword evidence="4" id="KW-0238">DNA-binding</keyword>
<dbReference type="EMBL" id="RSCD01000017">
    <property type="protein sequence ID" value="RSH87269.1"/>
    <property type="molecule type" value="Genomic_DNA"/>
</dbReference>
<evidence type="ECO:0000256" key="5">
    <source>
        <dbReference type="ARBA" id="ARBA00023163"/>
    </source>
</evidence>
<dbReference type="OrthoDB" id="2123952at2759"/>
<evidence type="ECO:0000259" key="7">
    <source>
        <dbReference type="SMART" id="SM00906"/>
    </source>
</evidence>
<evidence type="ECO:0000256" key="3">
    <source>
        <dbReference type="ARBA" id="ARBA00023015"/>
    </source>
</evidence>
<evidence type="ECO:0000256" key="2">
    <source>
        <dbReference type="ARBA" id="ARBA00022833"/>
    </source>
</evidence>
<protein>
    <recommendedName>
        <fullName evidence="7">Xylanolytic transcriptional activator regulatory domain-containing protein</fullName>
    </recommendedName>
</protein>
<dbReference type="AlphaFoldDB" id="A0A427Y854"/>
<dbReference type="CDD" id="cd12148">
    <property type="entry name" value="fungal_TF_MHR"/>
    <property type="match status" value="1"/>
</dbReference>
<keyword evidence="5" id="KW-0804">Transcription</keyword>
<evidence type="ECO:0000256" key="6">
    <source>
        <dbReference type="ARBA" id="ARBA00023242"/>
    </source>
</evidence>
<dbReference type="GO" id="GO:0003677">
    <property type="term" value="F:DNA binding"/>
    <property type="evidence" value="ECO:0007669"/>
    <property type="project" value="UniProtKB-KW"/>
</dbReference>
<comment type="caution">
    <text evidence="8">The sequence shown here is derived from an EMBL/GenBank/DDBJ whole genome shotgun (WGS) entry which is preliminary data.</text>
</comment>
<organism evidence="8 9">
    <name type="scientific">Saitozyma podzolica</name>
    <dbReference type="NCBI Taxonomy" id="1890683"/>
    <lineage>
        <taxon>Eukaryota</taxon>
        <taxon>Fungi</taxon>
        <taxon>Dikarya</taxon>
        <taxon>Basidiomycota</taxon>
        <taxon>Agaricomycotina</taxon>
        <taxon>Tremellomycetes</taxon>
        <taxon>Tremellales</taxon>
        <taxon>Trimorphomycetaceae</taxon>
        <taxon>Saitozyma</taxon>
    </lineage>
</organism>
<dbReference type="GO" id="GO:0008270">
    <property type="term" value="F:zinc ion binding"/>
    <property type="evidence" value="ECO:0007669"/>
    <property type="project" value="InterPro"/>
</dbReference>